<evidence type="ECO:0000259" key="1">
    <source>
        <dbReference type="Pfam" id="PF13946"/>
    </source>
</evidence>
<dbReference type="Pfam" id="PF13946">
    <property type="entry name" value="DUF4214"/>
    <property type="match status" value="1"/>
</dbReference>
<sequence length="458" mass="49257">MTYPTIDYLGVLTAQEIASAQPLTFKTYVPSGTYQSNWDLEASTSTSQPYAILHELFSFTAVEDATYDIFSFSFFDPFLIRVYDNLGRVIAVDKENPDIYGMDHLSKFVAPYSGTMYVDAGWYQGYADSHKHVSLYIDVDLDTIPKPTNTLIGTDYTDRFVATKSSDLVNGYKGIDSMVYTGKRADYNIVKNADVLTVSSNVRNEGTDVLRSVEKLVFADGVADMQYGELTQALYIGYFGRAADVGGLKSFQDQLGSLGSPTSATDLSARYAKDPAVKNLIDSFGTSAESKALYSGDTKTFVKAVFNNVLNRDPQQAGLDFWTKAIDSGSLTRANASLSILAGAQTNTSVQGMNDALLVNNKISVASNFTFGLETDGKAASYNGLGAAAVARELLKSVTALTDANTFQSTVKLALGALPTVSRSAPEHTHDLPLAQFDGPAIALTGLDSHAADLAFSA</sequence>
<name>A0ABX0NB54_9BURK</name>
<comment type="caution">
    <text evidence="2">The sequence shown here is derived from an EMBL/GenBank/DDBJ whole genome shotgun (WGS) entry which is preliminary data.</text>
</comment>
<evidence type="ECO:0000313" key="2">
    <source>
        <dbReference type="EMBL" id="NHZ82680.1"/>
    </source>
</evidence>
<feature type="domain" description="DUF4214" evidence="1">
    <location>
        <begin position="283"/>
        <end position="340"/>
    </location>
</feature>
<dbReference type="InterPro" id="IPR025282">
    <property type="entry name" value="DUF4214"/>
</dbReference>
<organism evidence="2 3">
    <name type="scientific">Massilia frigida</name>
    <dbReference type="NCBI Taxonomy" id="2609281"/>
    <lineage>
        <taxon>Bacteria</taxon>
        <taxon>Pseudomonadati</taxon>
        <taxon>Pseudomonadota</taxon>
        <taxon>Betaproteobacteria</taxon>
        <taxon>Burkholderiales</taxon>
        <taxon>Oxalobacteraceae</taxon>
        <taxon>Telluria group</taxon>
        <taxon>Massilia</taxon>
    </lineage>
</organism>
<dbReference type="RefSeq" id="WP_167091093.1">
    <property type="nucleotide sequence ID" value="NZ_WHJG01000036.1"/>
</dbReference>
<proteinExistence type="predicted"/>
<reference evidence="2 3" key="1">
    <citation type="submission" date="2019-10" db="EMBL/GenBank/DDBJ databases">
        <title>Taxonomy of Antarctic Massilia spp.: description of Massilia rubra sp. nov., Massilia aquatica sp. nov., Massilia mucilaginosa sp. nov., Massilia frigida sp. nov. isolated from streams, lakes and regoliths.</title>
        <authorList>
            <person name="Holochova P."/>
            <person name="Sedlacek I."/>
            <person name="Kralova S."/>
            <person name="Maslanova I."/>
            <person name="Busse H.-J."/>
            <person name="Stankova E."/>
            <person name="Vrbovska V."/>
            <person name="Kovarovic V."/>
            <person name="Bartak M."/>
            <person name="Svec P."/>
            <person name="Pantucek R."/>
        </authorList>
    </citation>
    <scope>NUCLEOTIDE SEQUENCE [LARGE SCALE GENOMIC DNA]</scope>
    <source>
        <strain evidence="2 3">CCM 8695</strain>
    </source>
</reference>
<gene>
    <name evidence="2" type="ORF">F2P44_25875</name>
</gene>
<accession>A0ABX0NB54</accession>
<protein>
    <submittedName>
        <fullName evidence="2">DUF4214 domain-containing protein</fullName>
    </submittedName>
</protein>
<dbReference type="Proteomes" id="UP000621455">
    <property type="component" value="Unassembled WGS sequence"/>
</dbReference>
<keyword evidence="3" id="KW-1185">Reference proteome</keyword>
<evidence type="ECO:0000313" key="3">
    <source>
        <dbReference type="Proteomes" id="UP000621455"/>
    </source>
</evidence>
<dbReference type="EMBL" id="WHJG01000036">
    <property type="protein sequence ID" value="NHZ82680.1"/>
    <property type="molecule type" value="Genomic_DNA"/>
</dbReference>